<evidence type="ECO:0000313" key="3">
    <source>
        <dbReference type="Proteomes" id="UP000228635"/>
    </source>
</evidence>
<dbReference type="GO" id="GO:0003677">
    <property type="term" value="F:DNA binding"/>
    <property type="evidence" value="ECO:0007669"/>
    <property type="project" value="InterPro"/>
</dbReference>
<protein>
    <recommendedName>
        <fullName evidence="4">HTH cro/C1-type domain-containing protein</fullName>
    </recommendedName>
</protein>
<dbReference type="PANTHER" id="PTHR34475">
    <property type="match status" value="1"/>
</dbReference>
<gene>
    <name evidence="2" type="ORF">COU08_01880</name>
</gene>
<dbReference type="EMBL" id="PFBA01000015">
    <property type="protein sequence ID" value="PIT92547.1"/>
    <property type="molecule type" value="Genomic_DNA"/>
</dbReference>
<dbReference type="Gene3D" id="2.60.40.10">
    <property type="entry name" value="Immunoglobulins"/>
    <property type="match status" value="1"/>
</dbReference>
<keyword evidence="1" id="KW-0812">Transmembrane</keyword>
<evidence type="ECO:0000313" key="2">
    <source>
        <dbReference type="EMBL" id="PIT92547.1"/>
    </source>
</evidence>
<dbReference type="PANTHER" id="PTHR34475:SF1">
    <property type="entry name" value="CYTOSKELETON PROTEIN RODZ"/>
    <property type="match status" value="1"/>
</dbReference>
<sequence length="211" mass="23850">MEQLSSNFKGFIKEHVEAKGTTVHKLSQQTGIAERHIQALIDGNTKHLPSAPYVRGYLVKIAEILELNSNALWKIYSEEYNVHTSGAVDSLPTNRFALKRIQKKWFVIGALVAIAVLYVFSNADRFLGQPVLELSRPIADVTRTNFDTIQLAGVVNATDKLLIDNEEVIPDSEGNFQKTYPLQPGLNQIEFRVKRFLGRELVETRQVIYQP</sequence>
<dbReference type="InterPro" id="IPR050400">
    <property type="entry name" value="Bact_Cytoskel_RodZ"/>
</dbReference>
<dbReference type="Proteomes" id="UP000228635">
    <property type="component" value="Unassembled WGS sequence"/>
</dbReference>
<comment type="caution">
    <text evidence="2">The sequence shown here is derived from an EMBL/GenBank/DDBJ whole genome shotgun (WGS) entry which is preliminary data.</text>
</comment>
<dbReference type="AlphaFoldDB" id="A0A2M6WIC5"/>
<organism evidence="2 3">
    <name type="scientific">Candidatus Harrisonbacteria bacterium CG10_big_fil_rev_8_21_14_0_10_42_17</name>
    <dbReference type="NCBI Taxonomy" id="1974584"/>
    <lineage>
        <taxon>Bacteria</taxon>
        <taxon>Candidatus Harrisoniibacteriota</taxon>
    </lineage>
</organism>
<dbReference type="Pfam" id="PF13413">
    <property type="entry name" value="HTH_25"/>
    <property type="match status" value="1"/>
</dbReference>
<keyword evidence="1" id="KW-1133">Transmembrane helix</keyword>
<dbReference type="InterPro" id="IPR010982">
    <property type="entry name" value="Lambda_DNA-bd_dom_sf"/>
</dbReference>
<evidence type="ECO:0008006" key="4">
    <source>
        <dbReference type="Google" id="ProtNLM"/>
    </source>
</evidence>
<evidence type="ECO:0000256" key="1">
    <source>
        <dbReference type="SAM" id="Phobius"/>
    </source>
</evidence>
<reference evidence="3" key="1">
    <citation type="submission" date="2017-09" db="EMBL/GenBank/DDBJ databases">
        <title>Depth-based differentiation of microbial function through sediment-hosted aquifers and enrichment of novel symbionts in the deep terrestrial subsurface.</title>
        <authorList>
            <person name="Probst A.J."/>
            <person name="Ladd B."/>
            <person name="Jarett J.K."/>
            <person name="Geller-Mcgrath D.E."/>
            <person name="Sieber C.M.K."/>
            <person name="Emerson J.B."/>
            <person name="Anantharaman K."/>
            <person name="Thomas B.C."/>
            <person name="Malmstrom R."/>
            <person name="Stieglmeier M."/>
            <person name="Klingl A."/>
            <person name="Woyke T."/>
            <person name="Ryan C.M."/>
            <person name="Banfield J.F."/>
        </authorList>
    </citation>
    <scope>NUCLEOTIDE SEQUENCE [LARGE SCALE GENOMIC DNA]</scope>
</reference>
<keyword evidence="1" id="KW-0472">Membrane</keyword>
<feature type="transmembrane region" description="Helical" evidence="1">
    <location>
        <begin position="105"/>
        <end position="121"/>
    </location>
</feature>
<dbReference type="InterPro" id="IPR013783">
    <property type="entry name" value="Ig-like_fold"/>
</dbReference>
<dbReference type="Gene3D" id="1.10.260.40">
    <property type="entry name" value="lambda repressor-like DNA-binding domains"/>
    <property type="match status" value="1"/>
</dbReference>
<accession>A0A2M6WIC5</accession>
<name>A0A2M6WIC5_9BACT</name>
<proteinExistence type="predicted"/>